<keyword evidence="1" id="KW-0966">Cell projection</keyword>
<name>A0A6N2XCE6_CLOIN</name>
<evidence type="ECO:0000313" key="1">
    <source>
        <dbReference type="EMBL" id="VYT51825.1"/>
    </source>
</evidence>
<protein>
    <submittedName>
        <fullName evidence="1">Flagellar assembly protein H</fullName>
    </submittedName>
</protein>
<keyword evidence="1" id="KW-0969">Cilium</keyword>
<dbReference type="RefSeq" id="WP_002607225.1">
    <property type="nucleotide sequence ID" value="NZ_CABHIW010000008.1"/>
</dbReference>
<sequence>MKKYTETASVISHYDDKKAYDMYCKKLLSNKQILAYVMKGCIPEYADIPLEDIPSYIELSTMNTADCEYIDDQQIEVSDESIPGAQIRYDIQFEAALPLKQNDTRKNTDTEDRLRMIINLESQARDNPGYPLIKRALYYCGRLMAKQKHPRDGFQHSDYDKIKKVCSIWICIGHDNQKNDVINTYRIQETCETKIWHAEKEDYDLITAVMVYPKKEGIRKAQDIPDAVEQEDENKQRLLELLKILFIKNLAIVDKKEQLQKEYGILMEREIGKEVMDMCNFSDFIEQRGIEKGLEQGLEQGLVKGLEQGLQQGKAEGKIEGKAEATLLHVKKLMQRINVSAVEAMNILDVEDDIRPAVLQSLHLS</sequence>
<accession>A0A6N2XCE6</accession>
<dbReference type="AlphaFoldDB" id="A0A6N2XCE6"/>
<keyword evidence="1" id="KW-0282">Flagellum</keyword>
<proteinExistence type="predicted"/>
<reference evidence="1" key="1">
    <citation type="submission" date="2019-11" db="EMBL/GenBank/DDBJ databases">
        <authorList>
            <person name="Feng L."/>
        </authorList>
    </citation>
    <scope>NUCLEOTIDE SEQUENCE</scope>
    <source>
        <strain evidence="1">CinnocuumLFYP12</strain>
    </source>
</reference>
<gene>
    <name evidence="1" type="ORF">CILFYP12_04230</name>
</gene>
<dbReference type="EMBL" id="CACRTE010000054">
    <property type="protein sequence ID" value="VYT51825.1"/>
    <property type="molecule type" value="Genomic_DNA"/>
</dbReference>
<organism evidence="1">
    <name type="scientific">Clostridium innocuum</name>
    <dbReference type="NCBI Taxonomy" id="1522"/>
    <lineage>
        <taxon>Bacteria</taxon>
        <taxon>Bacillati</taxon>
        <taxon>Bacillota</taxon>
        <taxon>Clostridia</taxon>
        <taxon>Eubacteriales</taxon>
        <taxon>Clostridiaceae</taxon>
        <taxon>Clostridium</taxon>
    </lineage>
</organism>